<feature type="transmembrane region" description="Helical" evidence="7">
    <location>
        <begin position="95"/>
        <end position="116"/>
    </location>
</feature>
<feature type="transmembrane region" description="Helical" evidence="7">
    <location>
        <begin position="263"/>
        <end position="283"/>
    </location>
</feature>
<proteinExistence type="predicted"/>
<comment type="caution">
    <text evidence="9">The sequence shown here is derived from an EMBL/GenBank/DDBJ whole genome shotgun (WGS) entry which is preliminary data.</text>
</comment>
<feature type="transmembrane region" description="Helical" evidence="7">
    <location>
        <begin position="378"/>
        <end position="400"/>
    </location>
</feature>
<keyword evidence="2" id="KW-1003">Cell membrane</keyword>
<dbReference type="RefSeq" id="WP_062768371.1">
    <property type="nucleotide sequence ID" value="NZ_CP121042.1"/>
</dbReference>
<evidence type="ECO:0000313" key="9">
    <source>
        <dbReference type="EMBL" id="KYO50344.1"/>
    </source>
</evidence>
<feature type="transmembrane region" description="Helical" evidence="7">
    <location>
        <begin position="349"/>
        <end position="372"/>
    </location>
</feature>
<keyword evidence="3 7" id="KW-0812">Transmembrane</keyword>
<feature type="transmembrane region" description="Helical" evidence="7">
    <location>
        <begin position="153"/>
        <end position="173"/>
    </location>
</feature>
<feature type="compositionally biased region" description="Pro residues" evidence="6">
    <location>
        <begin position="11"/>
        <end position="22"/>
    </location>
</feature>
<comment type="subcellular location">
    <subcellularLocation>
        <location evidence="1">Cell membrane</location>
        <topology evidence="1">Multi-pass membrane protein</topology>
    </subcellularLocation>
</comment>
<evidence type="ECO:0000256" key="2">
    <source>
        <dbReference type="ARBA" id="ARBA00022475"/>
    </source>
</evidence>
<gene>
    <name evidence="9" type="ORF">AUP44_01510</name>
</gene>
<dbReference type="Pfam" id="PF07690">
    <property type="entry name" value="MFS_1"/>
    <property type="match status" value="1"/>
</dbReference>
<name>A0A162K2F4_9PROT</name>
<feature type="transmembrane region" description="Helical" evidence="7">
    <location>
        <begin position="230"/>
        <end position="251"/>
    </location>
</feature>
<evidence type="ECO:0000259" key="8">
    <source>
        <dbReference type="PROSITE" id="PS50850"/>
    </source>
</evidence>
<evidence type="ECO:0000256" key="7">
    <source>
        <dbReference type="SAM" id="Phobius"/>
    </source>
</evidence>
<keyword evidence="5 7" id="KW-0472">Membrane</keyword>
<feature type="transmembrane region" description="Helical" evidence="7">
    <location>
        <begin position="29"/>
        <end position="52"/>
    </location>
</feature>
<sequence>MDDTAPDAPRPDAPPPDTHLPDTPPSGGLIGLLIAAVVTVGSNALLLSPILIDVARDFGTDTVTIARVISAYGAATAISALFLSTAVDRFGARPVLVATTAVMALALAASAAAPAWPVLAAAQMLAGITAGMLLPAIYATATSLGGAARGARVLGRVLNGWAISLVAGVPASAAITDLAGWRVAYVVLAAIAAATCLGCRRLPPAPARDRAGPTRHRVASPLATLRRPGVASLLVVCLTFMSAFYGCYAFVGDAFRRALDLDAGTAGLFVLAYGAGFGLASLAAPLIDRIGPARLLPRVMVAIAGVYLILDPALHSFPTALAVAAIWGMVNHLGLNMLVLLLSRRAAGAGGAVMGLHSAVTYTAVFLGPLLLGLAYEGIGFGAVAGAAAAAALIGAGAAWRDARRWPASH</sequence>
<dbReference type="SUPFAM" id="SSF103473">
    <property type="entry name" value="MFS general substrate transporter"/>
    <property type="match status" value="1"/>
</dbReference>
<evidence type="ECO:0000313" key="10">
    <source>
        <dbReference type="Proteomes" id="UP000075787"/>
    </source>
</evidence>
<evidence type="ECO:0000256" key="5">
    <source>
        <dbReference type="ARBA" id="ARBA00023136"/>
    </source>
</evidence>
<dbReference type="GO" id="GO:0022857">
    <property type="term" value="F:transmembrane transporter activity"/>
    <property type="evidence" value="ECO:0007669"/>
    <property type="project" value="InterPro"/>
</dbReference>
<dbReference type="GO" id="GO:0005886">
    <property type="term" value="C:plasma membrane"/>
    <property type="evidence" value="ECO:0007669"/>
    <property type="project" value="UniProtKB-SubCell"/>
</dbReference>
<dbReference type="Proteomes" id="UP000075787">
    <property type="component" value="Unassembled WGS sequence"/>
</dbReference>
<dbReference type="GeneID" id="97238867"/>
<accession>A0A162K2F4</accession>
<feature type="region of interest" description="Disordered" evidence="6">
    <location>
        <begin position="1"/>
        <end position="22"/>
    </location>
</feature>
<dbReference type="InterPro" id="IPR050189">
    <property type="entry name" value="MFS_Efflux_Transporters"/>
</dbReference>
<evidence type="ECO:0000256" key="3">
    <source>
        <dbReference type="ARBA" id="ARBA00022692"/>
    </source>
</evidence>
<dbReference type="Gene3D" id="1.20.1250.20">
    <property type="entry name" value="MFS general substrate transporter like domains"/>
    <property type="match status" value="1"/>
</dbReference>
<dbReference type="PROSITE" id="PS50850">
    <property type="entry name" value="MFS"/>
    <property type="match status" value="1"/>
</dbReference>
<feature type="domain" description="Major facilitator superfamily (MFS) profile" evidence="8">
    <location>
        <begin position="29"/>
        <end position="407"/>
    </location>
</feature>
<dbReference type="InterPro" id="IPR020846">
    <property type="entry name" value="MFS_dom"/>
</dbReference>
<feature type="transmembrane region" description="Helical" evidence="7">
    <location>
        <begin position="320"/>
        <end position="342"/>
    </location>
</feature>
<protein>
    <recommendedName>
        <fullName evidence="8">Major facilitator superfamily (MFS) profile domain-containing protein</fullName>
    </recommendedName>
</protein>
<feature type="transmembrane region" description="Helical" evidence="7">
    <location>
        <begin position="122"/>
        <end position="141"/>
    </location>
</feature>
<evidence type="ECO:0000256" key="4">
    <source>
        <dbReference type="ARBA" id="ARBA00022989"/>
    </source>
</evidence>
<dbReference type="InterPro" id="IPR036259">
    <property type="entry name" value="MFS_trans_sf"/>
</dbReference>
<dbReference type="InterPro" id="IPR011701">
    <property type="entry name" value="MFS"/>
</dbReference>
<evidence type="ECO:0000256" key="6">
    <source>
        <dbReference type="SAM" id="MobiDB-lite"/>
    </source>
</evidence>
<reference evidence="9 10" key="1">
    <citation type="submission" date="2015-12" db="EMBL/GenBank/DDBJ databases">
        <title>Genome sequence of Tistrella mobilis MCCC 1A02139.</title>
        <authorList>
            <person name="Lu L."/>
            <person name="Lai Q."/>
            <person name="Shao Z."/>
            <person name="Qian P."/>
        </authorList>
    </citation>
    <scope>NUCLEOTIDE SEQUENCE [LARGE SCALE GENOMIC DNA]</scope>
    <source>
        <strain evidence="9 10">MCCC 1A02139</strain>
    </source>
</reference>
<organism evidence="9 10">
    <name type="scientific">Tistrella mobilis</name>
    <dbReference type="NCBI Taxonomy" id="171437"/>
    <lineage>
        <taxon>Bacteria</taxon>
        <taxon>Pseudomonadati</taxon>
        <taxon>Pseudomonadota</taxon>
        <taxon>Alphaproteobacteria</taxon>
        <taxon>Geminicoccales</taxon>
        <taxon>Geminicoccaceae</taxon>
        <taxon>Tistrella</taxon>
    </lineage>
</organism>
<feature type="transmembrane region" description="Helical" evidence="7">
    <location>
        <begin position="295"/>
        <end position="314"/>
    </location>
</feature>
<evidence type="ECO:0000256" key="1">
    <source>
        <dbReference type="ARBA" id="ARBA00004651"/>
    </source>
</evidence>
<dbReference type="EMBL" id="LPZR01000201">
    <property type="protein sequence ID" value="KYO50344.1"/>
    <property type="molecule type" value="Genomic_DNA"/>
</dbReference>
<feature type="transmembrane region" description="Helical" evidence="7">
    <location>
        <begin position="179"/>
        <end position="199"/>
    </location>
</feature>
<feature type="transmembrane region" description="Helical" evidence="7">
    <location>
        <begin position="64"/>
        <end position="83"/>
    </location>
</feature>
<keyword evidence="4 7" id="KW-1133">Transmembrane helix</keyword>
<dbReference type="AlphaFoldDB" id="A0A162K2F4"/>
<dbReference type="PANTHER" id="PTHR43124:SF10">
    <property type="entry name" value="PURINE EFFLUX PUMP PBUE"/>
    <property type="match status" value="1"/>
</dbReference>
<dbReference type="PANTHER" id="PTHR43124">
    <property type="entry name" value="PURINE EFFLUX PUMP PBUE"/>
    <property type="match status" value="1"/>
</dbReference>